<reference evidence="1" key="1">
    <citation type="submission" date="2019-11" db="UniProtKB">
        <authorList>
            <consortium name="WormBaseParasite"/>
        </authorList>
    </citation>
    <scope>IDENTIFICATION</scope>
</reference>
<dbReference type="WBParaSite" id="MCU_001923-RA">
    <property type="protein sequence ID" value="MCU_001923-RA"/>
    <property type="gene ID" value="MCU_001923"/>
</dbReference>
<name>A0A5K3ENH9_MESCO</name>
<dbReference type="AlphaFoldDB" id="A0A5K3ENH9"/>
<proteinExistence type="predicted"/>
<sequence>MPLERRETEDWLRPCPLSWPRRSIYVYCSVGLGRRHVGPPGLSQSHVSLRSNGMR</sequence>
<evidence type="ECO:0000313" key="1">
    <source>
        <dbReference type="WBParaSite" id="MCU_001923-RA"/>
    </source>
</evidence>
<accession>A0A5K3ENH9</accession>
<protein>
    <submittedName>
        <fullName evidence="1">Uncharacterized protein</fullName>
    </submittedName>
</protein>
<organism evidence="1">
    <name type="scientific">Mesocestoides corti</name>
    <name type="common">Flatworm</name>
    <dbReference type="NCBI Taxonomy" id="53468"/>
    <lineage>
        <taxon>Eukaryota</taxon>
        <taxon>Metazoa</taxon>
        <taxon>Spiralia</taxon>
        <taxon>Lophotrochozoa</taxon>
        <taxon>Platyhelminthes</taxon>
        <taxon>Cestoda</taxon>
        <taxon>Eucestoda</taxon>
        <taxon>Cyclophyllidea</taxon>
        <taxon>Mesocestoididae</taxon>
        <taxon>Mesocestoides</taxon>
    </lineage>
</organism>